<comment type="catalytic activity">
    <reaction evidence="33">
        <text>ATP(in) = ATP(out)</text>
        <dbReference type="Rhea" id="RHEA:75687"/>
        <dbReference type="ChEBI" id="CHEBI:30616"/>
    </reaction>
</comment>
<evidence type="ECO:0000256" key="5">
    <source>
        <dbReference type="ARBA" id="ARBA00022448"/>
    </source>
</evidence>
<comment type="catalytic activity">
    <reaction evidence="32">
        <text>Fe(III)-[cytochrome c](out) = Fe(III)-[cytochrome c](in)</text>
        <dbReference type="Rhea" id="RHEA:79311"/>
        <dbReference type="Rhea" id="RHEA-COMP:14399"/>
        <dbReference type="ChEBI" id="CHEBI:29034"/>
    </reaction>
</comment>
<keyword evidence="13" id="KW-1000">Mitochondrion outer membrane</keyword>
<comment type="subcellular location">
    <subcellularLocation>
        <location evidence="3">Cell membrane</location>
        <topology evidence="3">Multi-pass membrane protein</topology>
    </subcellularLocation>
    <subcellularLocation>
        <location evidence="1">Membrane raft</location>
        <topology evidence="1">Multi-pass membrane protein</topology>
    </subcellularLocation>
    <subcellularLocation>
        <location evidence="2">Mitochondrion outer membrane</location>
        <topology evidence="2">Multi-pass membrane protein</topology>
    </subcellularLocation>
</comment>
<dbReference type="GO" id="GO:0006915">
    <property type="term" value="P:apoptotic process"/>
    <property type="evidence" value="ECO:0007669"/>
    <property type="project" value="UniProtKB-KW"/>
</dbReference>
<evidence type="ECO:0000256" key="21">
    <source>
        <dbReference type="ARBA" id="ARBA00023136"/>
    </source>
</evidence>
<keyword evidence="5" id="KW-0813">Transport</keyword>
<evidence type="ECO:0000256" key="29">
    <source>
        <dbReference type="ARBA" id="ARBA00036634"/>
    </source>
</evidence>
<evidence type="ECO:0000256" key="4">
    <source>
        <dbReference type="ARBA" id="ARBA00007780"/>
    </source>
</evidence>
<comment type="function">
    <text evidence="34">Catalyzes the scrambling of phospholipids across the outer mitochondrial membrane; the mechanism is unrelated to channel activity and is capable of translocating both anionic and zwitterionic phospholipids.</text>
</comment>
<dbReference type="Gene3D" id="2.40.160.10">
    <property type="entry name" value="Porin"/>
    <property type="match status" value="1"/>
</dbReference>
<comment type="caution">
    <text evidence="38">The sequence shown here is derived from an EMBL/GenBank/DDBJ whole genome shotgun (WGS) entry which is preliminary data.</text>
</comment>
<evidence type="ECO:0000256" key="18">
    <source>
        <dbReference type="ARBA" id="ARBA00023065"/>
    </source>
</evidence>
<evidence type="ECO:0000256" key="35">
    <source>
        <dbReference type="ARBA" id="ARBA00044987"/>
    </source>
</evidence>
<dbReference type="GO" id="GO:0045121">
    <property type="term" value="C:membrane raft"/>
    <property type="evidence" value="ECO:0007669"/>
    <property type="project" value="UniProtKB-SubCell"/>
</dbReference>
<evidence type="ECO:0000256" key="3">
    <source>
        <dbReference type="ARBA" id="ARBA00004651"/>
    </source>
</evidence>
<evidence type="ECO:0000313" key="38">
    <source>
        <dbReference type="EMBL" id="KAK7832401.1"/>
    </source>
</evidence>
<evidence type="ECO:0000256" key="7">
    <source>
        <dbReference type="ARBA" id="ARBA00022475"/>
    </source>
</evidence>
<evidence type="ECO:0000256" key="2">
    <source>
        <dbReference type="ARBA" id="ARBA00004374"/>
    </source>
</evidence>
<evidence type="ECO:0000256" key="15">
    <source>
        <dbReference type="ARBA" id="ARBA00022843"/>
    </source>
</evidence>
<keyword evidence="16" id="KW-0007">Acetylation</keyword>
<accession>A0AAW0K258</accession>
<dbReference type="Proteomes" id="UP001488838">
    <property type="component" value="Unassembled WGS sequence"/>
</dbReference>
<evidence type="ECO:0000256" key="33">
    <source>
        <dbReference type="ARBA" id="ARBA00044897"/>
    </source>
</evidence>
<evidence type="ECO:0000256" key="9">
    <source>
        <dbReference type="ARBA" id="ARBA00022553"/>
    </source>
</evidence>
<keyword evidence="9" id="KW-0597">Phosphoprotein</keyword>
<sequence>MGVHLEIVKSQVAESKFEVGYNMEKVHANMNNGTELSSSIYQKVNKNLEAAVNLGWTAGYSNALFGIVAKHQLIPDGNNSTLICLVYMQTLKAHITLKLPALMDGKNISA</sequence>
<dbReference type="GO" id="GO:0005741">
    <property type="term" value="C:mitochondrial outer membrane"/>
    <property type="evidence" value="ECO:0007669"/>
    <property type="project" value="UniProtKB-SubCell"/>
</dbReference>
<evidence type="ECO:0000256" key="28">
    <source>
        <dbReference type="ARBA" id="ARBA00036483"/>
    </source>
</evidence>
<protein>
    <recommendedName>
        <fullName evidence="35">Non-selective voltage-gated ion channel VDAC1</fullName>
    </recommendedName>
    <alternativeName>
        <fullName evidence="36">Voltage-dependent anion-selective channel protein 1</fullName>
    </alternativeName>
</protein>
<evidence type="ECO:0000313" key="39">
    <source>
        <dbReference type="Proteomes" id="UP001488838"/>
    </source>
</evidence>
<evidence type="ECO:0000256" key="23">
    <source>
        <dbReference type="ARBA" id="ARBA00024479"/>
    </source>
</evidence>
<organism evidence="38 39">
    <name type="scientific">Myodes glareolus</name>
    <name type="common">Bank vole</name>
    <name type="synonym">Clethrionomys glareolus</name>
    <dbReference type="NCBI Taxonomy" id="447135"/>
    <lineage>
        <taxon>Eukaryota</taxon>
        <taxon>Metazoa</taxon>
        <taxon>Chordata</taxon>
        <taxon>Craniata</taxon>
        <taxon>Vertebrata</taxon>
        <taxon>Euteleostomi</taxon>
        <taxon>Mammalia</taxon>
        <taxon>Eutheria</taxon>
        <taxon>Euarchontoglires</taxon>
        <taxon>Glires</taxon>
        <taxon>Rodentia</taxon>
        <taxon>Myomorpha</taxon>
        <taxon>Muroidea</taxon>
        <taxon>Cricetidae</taxon>
        <taxon>Arvicolinae</taxon>
        <taxon>Myodes</taxon>
    </lineage>
</organism>
<evidence type="ECO:0000256" key="6">
    <source>
        <dbReference type="ARBA" id="ARBA00022452"/>
    </source>
</evidence>
<evidence type="ECO:0000256" key="8">
    <source>
        <dbReference type="ARBA" id="ARBA00022499"/>
    </source>
</evidence>
<feature type="non-terminal residue" evidence="38">
    <location>
        <position position="110"/>
    </location>
</feature>
<evidence type="ECO:0000256" key="32">
    <source>
        <dbReference type="ARBA" id="ARBA00044892"/>
    </source>
</evidence>
<comment type="similarity">
    <text evidence="4">Belongs to the eukaryotic mitochondrial porin family.</text>
</comment>
<keyword evidence="7" id="KW-1003">Cell membrane</keyword>
<evidence type="ECO:0000256" key="24">
    <source>
        <dbReference type="ARBA" id="ARBA00024631"/>
    </source>
</evidence>
<dbReference type="Pfam" id="PF01459">
    <property type="entry name" value="Porin_3"/>
    <property type="match status" value="1"/>
</dbReference>
<comment type="catalytic activity">
    <reaction evidence="27">
        <text>Na(+)(in) = Na(+)(out)</text>
        <dbReference type="Rhea" id="RHEA:34963"/>
        <dbReference type="ChEBI" id="CHEBI:29101"/>
    </reaction>
</comment>
<keyword evidence="39" id="KW-1185">Reference proteome</keyword>
<evidence type="ECO:0000256" key="17">
    <source>
        <dbReference type="ARBA" id="ARBA00023027"/>
    </source>
</evidence>
<comment type="catalytic activity">
    <reaction evidence="30">
        <text>L-glutamate(out) = L-glutamate(in)</text>
        <dbReference type="Rhea" id="RHEA:66336"/>
        <dbReference type="ChEBI" id="CHEBI:29985"/>
    </reaction>
</comment>
<keyword evidence="19" id="KW-0626">Porin</keyword>
<evidence type="ECO:0000256" key="10">
    <source>
        <dbReference type="ARBA" id="ARBA00022692"/>
    </source>
</evidence>
<evidence type="ECO:0000256" key="34">
    <source>
        <dbReference type="ARBA" id="ARBA00044941"/>
    </source>
</evidence>
<comment type="catalytic activity">
    <reaction evidence="28">
        <text>dopamine(out) = dopamine(in)</text>
        <dbReference type="Rhea" id="RHEA:73863"/>
        <dbReference type="ChEBI" id="CHEBI:59905"/>
    </reaction>
</comment>
<comment type="catalytic activity">
    <reaction evidence="25">
        <text>Mg(2+)(in) = Mg(2+)(out)</text>
        <dbReference type="Rhea" id="RHEA:29827"/>
        <dbReference type="ChEBI" id="CHEBI:18420"/>
    </reaction>
</comment>
<evidence type="ECO:0000256" key="16">
    <source>
        <dbReference type="ARBA" id="ARBA00022990"/>
    </source>
</evidence>
<keyword evidence="14" id="KW-0067">ATP-binding</keyword>
<comment type="catalytic activity">
    <reaction evidence="22">
        <text>chloride(in) = chloride(out)</text>
        <dbReference type="Rhea" id="RHEA:29823"/>
        <dbReference type="ChEBI" id="CHEBI:17996"/>
    </reaction>
</comment>
<evidence type="ECO:0000256" key="11">
    <source>
        <dbReference type="ARBA" id="ARBA00022703"/>
    </source>
</evidence>
<evidence type="ECO:0000256" key="14">
    <source>
        <dbReference type="ARBA" id="ARBA00022840"/>
    </source>
</evidence>
<keyword evidence="15" id="KW-0832">Ubl conjugation</keyword>
<evidence type="ECO:0000256" key="12">
    <source>
        <dbReference type="ARBA" id="ARBA00022741"/>
    </source>
</evidence>
<dbReference type="GO" id="GO:0005524">
    <property type="term" value="F:ATP binding"/>
    <property type="evidence" value="ECO:0007669"/>
    <property type="project" value="UniProtKB-KW"/>
</dbReference>
<comment type="catalytic activity">
    <reaction evidence="26">
        <text>K(+)(in) = K(+)(out)</text>
        <dbReference type="Rhea" id="RHEA:29463"/>
        <dbReference type="ChEBI" id="CHEBI:29103"/>
    </reaction>
</comment>
<comment type="catalytic activity">
    <reaction evidence="23">
        <text>a 1,2-diacyl-sn-glycero-3-phospho-L-serine(in) = a 1,2-diacyl-sn-glycero-3-phospho-L-serine(out)</text>
        <dbReference type="Rhea" id="RHEA:38663"/>
        <dbReference type="ChEBI" id="CHEBI:57262"/>
    </reaction>
</comment>
<evidence type="ECO:0000256" key="19">
    <source>
        <dbReference type="ARBA" id="ARBA00023114"/>
    </source>
</evidence>
<name>A0AAW0K258_MYOGA</name>
<dbReference type="GO" id="GO:0046930">
    <property type="term" value="C:pore complex"/>
    <property type="evidence" value="ECO:0007669"/>
    <property type="project" value="UniProtKB-KW"/>
</dbReference>
<evidence type="ECO:0000256" key="31">
    <source>
        <dbReference type="ARBA" id="ARBA00036778"/>
    </source>
</evidence>
<keyword evidence="8" id="KW-1017">Isopeptide bond</keyword>
<gene>
    <name evidence="38" type="ORF">U0070_011849</name>
</gene>
<dbReference type="GO" id="GO:0005886">
    <property type="term" value="C:plasma membrane"/>
    <property type="evidence" value="ECO:0007669"/>
    <property type="project" value="UniProtKB-SubCell"/>
</dbReference>
<dbReference type="PANTHER" id="PTHR11743:SF13">
    <property type="entry name" value="VOLTAGE-DEPENDENT ANION-SELECTIVE CHANNEL PROTEIN 1"/>
    <property type="match status" value="1"/>
</dbReference>
<dbReference type="PANTHER" id="PTHR11743">
    <property type="entry name" value="VOLTAGE-DEPENDENT ANION-SELECTIVE CHANNEL"/>
    <property type="match status" value="1"/>
</dbReference>
<dbReference type="GO" id="GO:0015288">
    <property type="term" value="F:porin activity"/>
    <property type="evidence" value="ECO:0007669"/>
    <property type="project" value="UniProtKB-KW"/>
</dbReference>
<evidence type="ECO:0000256" key="27">
    <source>
        <dbReference type="ARBA" id="ARBA00036239"/>
    </source>
</evidence>
<dbReference type="InterPro" id="IPR001925">
    <property type="entry name" value="Porin_Euk"/>
</dbReference>
<evidence type="ECO:0000256" key="26">
    <source>
        <dbReference type="ARBA" id="ARBA00034430"/>
    </source>
</evidence>
<evidence type="ECO:0000256" key="20">
    <source>
        <dbReference type="ARBA" id="ARBA00023128"/>
    </source>
</evidence>
<keyword evidence="21" id="KW-0472">Membrane</keyword>
<comment type="catalytic activity">
    <reaction evidence="24">
        <text>a 1,2-diacyl-sn-glycero-3-phosphocholine(in) = a 1,2-diacyl-sn-glycero-3-phosphocholine(out)</text>
        <dbReference type="Rhea" id="RHEA:38571"/>
        <dbReference type="ChEBI" id="CHEBI:57643"/>
    </reaction>
</comment>
<keyword evidence="6" id="KW-1134">Transmembrane beta strand</keyword>
<comment type="catalytic activity">
    <reaction evidence="31">
        <text>acetylcholine(in) = acetylcholine(out)</text>
        <dbReference type="Rhea" id="RHEA:74663"/>
        <dbReference type="ChEBI" id="CHEBI:15355"/>
    </reaction>
</comment>
<evidence type="ECO:0000256" key="13">
    <source>
        <dbReference type="ARBA" id="ARBA00022787"/>
    </source>
</evidence>
<evidence type="ECO:0000256" key="37">
    <source>
        <dbReference type="ARBA" id="ARBA00046417"/>
    </source>
</evidence>
<evidence type="ECO:0000256" key="36">
    <source>
        <dbReference type="ARBA" id="ARBA00045025"/>
    </source>
</evidence>
<keyword evidence="17" id="KW-0520">NAD</keyword>
<keyword evidence="12" id="KW-0547">Nucleotide-binding</keyword>
<dbReference type="EMBL" id="JBBHLL010000010">
    <property type="protein sequence ID" value="KAK7832401.1"/>
    <property type="molecule type" value="Genomic_DNA"/>
</dbReference>
<dbReference type="InterPro" id="IPR027246">
    <property type="entry name" value="Porin_Euk/Tom40"/>
</dbReference>
<proteinExistence type="inferred from homology"/>
<evidence type="ECO:0000256" key="22">
    <source>
        <dbReference type="ARBA" id="ARBA00024167"/>
    </source>
</evidence>
<dbReference type="GO" id="GO:0008308">
    <property type="term" value="F:voltage-gated monoatomic anion channel activity"/>
    <property type="evidence" value="ECO:0007669"/>
    <property type="project" value="InterPro"/>
</dbReference>
<evidence type="ECO:0000256" key="30">
    <source>
        <dbReference type="ARBA" id="ARBA00036683"/>
    </source>
</evidence>
<reference evidence="38 39" key="1">
    <citation type="journal article" date="2023" name="bioRxiv">
        <title>Conserved and derived expression patterns and positive selection on dental genes reveal complex evolutionary context of ever-growing rodent molars.</title>
        <authorList>
            <person name="Calamari Z.T."/>
            <person name="Song A."/>
            <person name="Cohen E."/>
            <person name="Akter M."/>
            <person name="Roy R.D."/>
            <person name="Hallikas O."/>
            <person name="Christensen M.M."/>
            <person name="Li P."/>
            <person name="Marangoni P."/>
            <person name="Jernvall J."/>
            <person name="Klein O.D."/>
        </authorList>
    </citation>
    <scope>NUCLEOTIDE SEQUENCE [LARGE SCALE GENOMIC DNA]</scope>
    <source>
        <strain evidence="38">V071</strain>
    </source>
</reference>
<comment type="subunit">
    <text evidence="37">Homodimer and homotrimer; in response to cyclic AMP or calcium; oligomerization is required for scramblase activity. Component of the mitochondrial permeability transition pore complex (mPTPC), at least composed of SPG7, VDAC1 and PPIF. Interacts with SPG7, NIPSNAP2 and SLC25A30. Interacts with hexokinases including HK1. The HK1-VDAC1 complex interacts with ATF2. Interacts with BCL2L1. Interacts with BAK1. Interacts with RTL10/BOP (via BH3 domain). Interacts with amyloid-beta and APP; induces VDAC1 dephosphorylation. Interacts with TMEM41B. Interacts with BCAP31. Interacts with HSPA9; this interaction couples ITPR1 to VDAC1.</text>
</comment>
<dbReference type="AlphaFoldDB" id="A0AAW0K258"/>
<dbReference type="InterPro" id="IPR023614">
    <property type="entry name" value="Porin_dom_sf"/>
</dbReference>
<comment type="catalytic activity">
    <reaction evidence="29">
        <text>Ca(2+)(in) = Ca(2+)(out)</text>
        <dbReference type="Rhea" id="RHEA:29671"/>
        <dbReference type="ChEBI" id="CHEBI:29108"/>
    </reaction>
</comment>
<evidence type="ECO:0000256" key="1">
    <source>
        <dbReference type="ARBA" id="ARBA00004314"/>
    </source>
</evidence>
<keyword evidence="20" id="KW-0496">Mitochondrion</keyword>
<keyword evidence="10" id="KW-0812">Transmembrane</keyword>
<keyword evidence="11" id="KW-0053">Apoptosis</keyword>
<keyword evidence="18" id="KW-0406">Ion transport</keyword>
<evidence type="ECO:0000256" key="25">
    <source>
        <dbReference type="ARBA" id="ARBA00034269"/>
    </source>
</evidence>